<dbReference type="PROSITE" id="PS50977">
    <property type="entry name" value="HTH_TETR_2"/>
    <property type="match status" value="1"/>
</dbReference>
<dbReference type="PANTHER" id="PTHR47506:SF6">
    <property type="entry name" value="HTH-TYPE TRANSCRIPTIONAL REPRESSOR NEMR"/>
    <property type="match status" value="1"/>
</dbReference>
<dbReference type="EMBL" id="CP009313">
    <property type="protein sequence ID" value="AJE44328.1"/>
    <property type="molecule type" value="Genomic_DNA"/>
</dbReference>
<reference evidence="8" key="1">
    <citation type="submission" date="2014-09" db="EMBL/GenBank/DDBJ databases">
        <title>Sequence of the Streptomyces nodosus genome.</title>
        <authorList>
            <person name="Sweeney P."/>
            <person name="Stephens N."/>
            <person name="Murphy C."/>
            <person name="Caffrey P."/>
        </authorList>
    </citation>
    <scope>NUCLEOTIDE SEQUENCE [LARGE SCALE GENOMIC DNA]</scope>
    <source>
        <strain evidence="8">ATCC 14899</strain>
    </source>
</reference>
<keyword evidence="2 4" id="KW-0238">DNA-binding</keyword>
<dbReference type="InterPro" id="IPR036271">
    <property type="entry name" value="Tet_transcr_reg_TetR-rel_C_sf"/>
</dbReference>
<keyword evidence="1" id="KW-0805">Transcription regulation</keyword>
<accession>A0A0B5DKQ2</accession>
<dbReference type="SUPFAM" id="SSF48498">
    <property type="entry name" value="Tetracyclin repressor-like, C-terminal domain"/>
    <property type="match status" value="1"/>
</dbReference>
<evidence type="ECO:0000313" key="7">
    <source>
        <dbReference type="EMBL" id="QEV42821.1"/>
    </source>
</evidence>
<organism evidence="6 8">
    <name type="scientific">Streptomyces nodosus</name>
    <dbReference type="NCBI Taxonomy" id="40318"/>
    <lineage>
        <taxon>Bacteria</taxon>
        <taxon>Bacillati</taxon>
        <taxon>Actinomycetota</taxon>
        <taxon>Actinomycetes</taxon>
        <taxon>Kitasatosporales</taxon>
        <taxon>Streptomycetaceae</taxon>
        <taxon>Streptomyces</taxon>
    </lineage>
</organism>
<dbReference type="Gene3D" id="1.10.357.10">
    <property type="entry name" value="Tetracycline Repressor, domain 2"/>
    <property type="match status" value="1"/>
</dbReference>
<dbReference type="PANTHER" id="PTHR47506">
    <property type="entry name" value="TRANSCRIPTIONAL REGULATORY PROTEIN"/>
    <property type="match status" value="1"/>
</dbReference>
<evidence type="ECO:0000256" key="4">
    <source>
        <dbReference type="PROSITE-ProRule" id="PRU00335"/>
    </source>
</evidence>
<sequence length="203" mass="22243">MPRPANPLVRERLLAAGLELIHTNGFNGCGIKEITDSAGVPKGSFYSYFASKEDFAVAVLEHYWASIDRDFGAHLRDVSRPSVERVTAFFQAMTDHNAQRNFALGCLVGNLSLELADHSAEVRAKLDHIMDRWTGLIATCLREAQASGGLPGDVSPEELAFLIVEAWEGAVMQGRIGRRRDAYERFTAVALPRLLGTSALSVK</sequence>
<dbReference type="InterPro" id="IPR009057">
    <property type="entry name" value="Homeodomain-like_sf"/>
</dbReference>
<evidence type="ECO:0000313" key="8">
    <source>
        <dbReference type="Proteomes" id="UP000031526"/>
    </source>
</evidence>
<protein>
    <submittedName>
        <fullName evidence="6">TetR family transcriptional regulator</fullName>
    </submittedName>
</protein>
<dbReference type="STRING" id="40318.SNOD_33355"/>
<dbReference type="InterPro" id="IPR001647">
    <property type="entry name" value="HTH_TetR"/>
</dbReference>
<evidence type="ECO:0000256" key="3">
    <source>
        <dbReference type="ARBA" id="ARBA00023163"/>
    </source>
</evidence>
<feature type="DNA-binding region" description="H-T-H motif" evidence="4">
    <location>
        <begin position="30"/>
        <end position="49"/>
    </location>
</feature>
<evidence type="ECO:0000256" key="2">
    <source>
        <dbReference type="ARBA" id="ARBA00023125"/>
    </source>
</evidence>
<dbReference type="KEGG" id="snq:CP978_33590"/>
<dbReference type="PRINTS" id="PR00455">
    <property type="entry name" value="HTHTETR"/>
</dbReference>
<dbReference type="Proteomes" id="UP000031526">
    <property type="component" value="Chromosome"/>
</dbReference>
<evidence type="ECO:0000313" key="9">
    <source>
        <dbReference type="Proteomes" id="UP000325763"/>
    </source>
</evidence>
<reference evidence="7 9" key="3">
    <citation type="submission" date="2017-09" db="EMBL/GenBank/DDBJ databases">
        <title>Streptomyces genome completion.</title>
        <authorList>
            <person name="Lee N."/>
            <person name="Cho B.-K."/>
        </authorList>
    </citation>
    <scope>NUCLEOTIDE SEQUENCE [LARGE SCALE GENOMIC DNA]</scope>
    <source>
        <strain evidence="7 9">ATCC 14899</strain>
    </source>
</reference>
<dbReference type="AlphaFoldDB" id="A0A0B5DKQ2"/>
<name>A0A0B5DKQ2_9ACTN</name>
<dbReference type="Proteomes" id="UP000325763">
    <property type="component" value="Chromosome"/>
</dbReference>
<dbReference type="Pfam" id="PF00440">
    <property type="entry name" value="TetR_N"/>
    <property type="match status" value="1"/>
</dbReference>
<dbReference type="HOGENOM" id="CLU_069356_28_1_11"/>
<gene>
    <name evidence="7" type="ORF">CP978_33590</name>
    <name evidence="6" type="ORF">SNOD_33355</name>
</gene>
<dbReference type="OrthoDB" id="4541465at2"/>
<dbReference type="EMBL" id="CP023747">
    <property type="protein sequence ID" value="QEV42821.1"/>
    <property type="molecule type" value="Genomic_DNA"/>
</dbReference>
<evidence type="ECO:0000256" key="1">
    <source>
        <dbReference type="ARBA" id="ARBA00023015"/>
    </source>
</evidence>
<dbReference type="GO" id="GO:0003677">
    <property type="term" value="F:DNA binding"/>
    <property type="evidence" value="ECO:0007669"/>
    <property type="project" value="UniProtKB-UniRule"/>
</dbReference>
<evidence type="ECO:0000259" key="5">
    <source>
        <dbReference type="PROSITE" id="PS50977"/>
    </source>
</evidence>
<dbReference type="Pfam" id="PF16925">
    <property type="entry name" value="TetR_C_13"/>
    <property type="match status" value="1"/>
</dbReference>
<feature type="domain" description="HTH tetR-type" evidence="5">
    <location>
        <begin position="7"/>
        <end position="67"/>
    </location>
</feature>
<keyword evidence="3" id="KW-0804">Transcription</keyword>
<dbReference type="SUPFAM" id="SSF46689">
    <property type="entry name" value="Homeodomain-like"/>
    <property type="match status" value="1"/>
</dbReference>
<proteinExistence type="predicted"/>
<evidence type="ECO:0000313" key="6">
    <source>
        <dbReference type="EMBL" id="AJE44328.1"/>
    </source>
</evidence>
<reference evidence="6 8" key="2">
    <citation type="journal article" date="2016" name="Appl. Microbiol. Biotechnol.">
        <title>Exploiting the genome sequence of Streptomyces nodosus for enhanced antibiotic production.</title>
        <authorList>
            <person name="Sweeney P."/>
            <person name="Murphy C.D."/>
            <person name="Caffrey P."/>
        </authorList>
    </citation>
    <scope>NUCLEOTIDE SEQUENCE [LARGE SCALE GENOMIC DNA]</scope>
    <source>
        <strain evidence="6 8">ATCC 14899</strain>
    </source>
</reference>
<dbReference type="RefSeq" id="WP_043447360.1">
    <property type="nucleotide sequence ID" value="NZ_CP009313.1"/>
</dbReference>
<keyword evidence="8" id="KW-1185">Reference proteome</keyword>
<dbReference type="InterPro" id="IPR011075">
    <property type="entry name" value="TetR_C"/>
</dbReference>